<keyword evidence="1" id="KW-0830">Ubiquinone</keyword>
<reference evidence="1" key="1">
    <citation type="journal article" date="2013" name="Genome Announc.">
        <title>Draft Genome Sequence of Agarivorans albus Strain MKT 106T, an Agarolytic Marine Bacterium.</title>
        <authorList>
            <person name="Yasuike M."/>
            <person name="Nakamura Y."/>
            <person name="Kai W."/>
            <person name="Fujiwara A."/>
            <person name="Fukui Y."/>
            <person name="Satomi M."/>
            <person name="Sano M."/>
        </authorList>
    </citation>
    <scope>NUCLEOTIDE SEQUENCE [LARGE SCALE GENOMIC DNA]</scope>
</reference>
<dbReference type="AlphaFoldDB" id="R9PRA5"/>
<evidence type="ECO:0000313" key="2">
    <source>
        <dbReference type="Proteomes" id="UP000014461"/>
    </source>
</evidence>
<dbReference type="Proteomes" id="UP000014461">
    <property type="component" value="Unassembled WGS sequence"/>
</dbReference>
<dbReference type="EMBL" id="BARX01000003">
    <property type="protein sequence ID" value="GAD00661.1"/>
    <property type="molecule type" value="Genomic_DNA"/>
</dbReference>
<keyword evidence="2" id="KW-1185">Reference proteome</keyword>
<proteinExistence type="predicted"/>
<accession>R9PRA5</accession>
<comment type="caution">
    <text evidence="1">The sequence shown here is derived from an EMBL/GenBank/DDBJ whole genome shotgun (WGS) entry which is preliminary data.</text>
</comment>
<evidence type="ECO:0000313" key="1">
    <source>
        <dbReference type="EMBL" id="GAD00661.1"/>
    </source>
</evidence>
<gene>
    <name evidence="1" type="ORF">AALB_0741</name>
</gene>
<protein>
    <submittedName>
        <fullName evidence="1">Ubiquinone biosynthesis monooxygenase UbiB</fullName>
    </submittedName>
</protein>
<sequence length="65" mass="7623">MRFGPSSQPHEHELDEAYTHWQLSPPAPIDMLLIHRKIGGMYLLASRLNAKVNLQQLFEPYRLEH</sequence>
<organism evidence="1 2">
    <name type="scientific">Agarivorans albus MKT 106</name>
    <dbReference type="NCBI Taxonomy" id="1331007"/>
    <lineage>
        <taxon>Bacteria</taxon>
        <taxon>Pseudomonadati</taxon>
        <taxon>Pseudomonadota</taxon>
        <taxon>Gammaproteobacteria</taxon>
        <taxon>Alteromonadales</taxon>
        <taxon>Alteromonadaceae</taxon>
        <taxon>Agarivorans</taxon>
    </lineage>
</organism>
<keyword evidence="1" id="KW-0503">Monooxygenase</keyword>
<dbReference type="GO" id="GO:0004497">
    <property type="term" value="F:monooxygenase activity"/>
    <property type="evidence" value="ECO:0007669"/>
    <property type="project" value="UniProtKB-KW"/>
</dbReference>
<name>R9PRA5_AGAAL</name>
<keyword evidence="1" id="KW-0560">Oxidoreductase</keyword>